<evidence type="ECO:0000313" key="3">
    <source>
        <dbReference type="Proteomes" id="UP000286045"/>
    </source>
</evidence>
<dbReference type="EMBL" id="RYZI01000008">
    <property type="protein sequence ID" value="RWA14431.1"/>
    <property type="molecule type" value="Genomic_DNA"/>
</dbReference>
<accession>A0A439DJ79</accession>
<dbReference type="Proteomes" id="UP000286045">
    <property type="component" value="Unassembled WGS sequence"/>
</dbReference>
<protein>
    <submittedName>
        <fullName evidence="2">Uncharacterized protein</fullName>
    </submittedName>
</protein>
<organism evidence="2 3">
    <name type="scientific">Xylaria grammica</name>
    <dbReference type="NCBI Taxonomy" id="363999"/>
    <lineage>
        <taxon>Eukaryota</taxon>
        <taxon>Fungi</taxon>
        <taxon>Dikarya</taxon>
        <taxon>Ascomycota</taxon>
        <taxon>Pezizomycotina</taxon>
        <taxon>Sordariomycetes</taxon>
        <taxon>Xylariomycetidae</taxon>
        <taxon>Xylariales</taxon>
        <taxon>Xylariaceae</taxon>
        <taxon>Xylaria</taxon>
    </lineage>
</organism>
<proteinExistence type="predicted"/>
<evidence type="ECO:0000256" key="1">
    <source>
        <dbReference type="SAM" id="MobiDB-lite"/>
    </source>
</evidence>
<reference evidence="2 3" key="1">
    <citation type="submission" date="2018-12" db="EMBL/GenBank/DDBJ databases">
        <title>Draft genome sequence of Xylaria grammica IHI A82.</title>
        <authorList>
            <person name="Buettner E."/>
            <person name="Kellner H."/>
        </authorList>
    </citation>
    <scope>NUCLEOTIDE SEQUENCE [LARGE SCALE GENOMIC DNA]</scope>
    <source>
        <strain evidence="2 3">IHI A82</strain>
    </source>
</reference>
<comment type="caution">
    <text evidence="2">The sequence shown here is derived from an EMBL/GenBank/DDBJ whole genome shotgun (WGS) entry which is preliminary data.</text>
</comment>
<feature type="compositionally biased region" description="Low complexity" evidence="1">
    <location>
        <begin position="173"/>
        <end position="187"/>
    </location>
</feature>
<gene>
    <name evidence="2" type="ORF">EKO27_g669</name>
</gene>
<feature type="compositionally biased region" description="Acidic residues" evidence="1">
    <location>
        <begin position="130"/>
        <end position="157"/>
    </location>
</feature>
<dbReference type="STRING" id="363999.A0A439DJ79"/>
<dbReference type="AlphaFoldDB" id="A0A439DJ79"/>
<feature type="region of interest" description="Disordered" evidence="1">
    <location>
        <begin position="125"/>
        <end position="193"/>
    </location>
</feature>
<keyword evidence="3" id="KW-1185">Reference proteome</keyword>
<sequence>MRPPYASDSSLKLPNPLAPPPPRIIGSVADGTLRPPVRIPRPKGVHTKHLTELERFRVRTLYYDASLSKGRIRQITGYSSSQIRTAVRAQSAAIASNAELPTPSGSDSNTELIQQAQSYFAQIDSMTPGEDCDDDDDDDGDDDGDGGESDDEADDPPLEASTKAQAPSTPSLAVGSSRPSPVAAPARPHGKTFNDLPVEVRIRIWQCVLSASPTQVAPSRSWALAVLPRHPWLELGMSPPHVKLENPPWAHYVDTRHVPATVLTRVNREAKGVVLERCTPILVSRATRESSTGIPLFIWIDRYSDVIHFFGERFRHELFEMAGKSACPELYR</sequence>
<feature type="compositionally biased region" description="Polar residues" evidence="1">
    <location>
        <begin position="162"/>
        <end position="171"/>
    </location>
</feature>
<feature type="region of interest" description="Disordered" evidence="1">
    <location>
        <begin position="1"/>
        <end position="44"/>
    </location>
</feature>
<name>A0A439DJ79_9PEZI</name>
<evidence type="ECO:0000313" key="2">
    <source>
        <dbReference type="EMBL" id="RWA14431.1"/>
    </source>
</evidence>